<feature type="domain" description="Tox-REase-2" evidence="1">
    <location>
        <begin position="219"/>
        <end position="328"/>
    </location>
</feature>
<evidence type="ECO:0000259" key="1">
    <source>
        <dbReference type="Pfam" id="PF15646"/>
    </source>
</evidence>
<organism evidence="2 3">
    <name type="scientific">Archangium minus</name>
    <dbReference type="NCBI Taxonomy" id="83450"/>
    <lineage>
        <taxon>Bacteria</taxon>
        <taxon>Pseudomonadati</taxon>
        <taxon>Myxococcota</taxon>
        <taxon>Myxococcia</taxon>
        <taxon>Myxococcales</taxon>
        <taxon>Cystobacterineae</taxon>
        <taxon>Archangiaceae</taxon>
        <taxon>Archangium</taxon>
    </lineage>
</organism>
<accession>A0ABY9X423</accession>
<dbReference type="Pfam" id="PF15646">
    <property type="entry name" value="Tox-REase-2"/>
    <property type="match status" value="1"/>
</dbReference>
<name>A0ABY9X423_9BACT</name>
<dbReference type="RefSeq" id="WP_395808851.1">
    <property type="nucleotide sequence ID" value="NZ_CP043494.1"/>
</dbReference>
<evidence type="ECO:0000313" key="2">
    <source>
        <dbReference type="EMBL" id="WNG50132.1"/>
    </source>
</evidence>
<evidence type="ECO:0000313" key="3">
    <source>
        <dbReference type="Proteomes" id="UP001611383"/>
    </source>
</evidence>
<reference evidence="2 3" key="1">
    <citation type="submission" date="2019-08" db="EMBL/GenBank/DDBJ databases">
        <title>Archangium and Cystobacter genomes.</title>
        <authorList>
            <person name="Chen I.-C.K."/>
            <person name="Wielgoss S."/>
        </authorList>
    </citation>
    <scope>NUCLEOTIDE SEQUENCE [LARGE SCALE GENOMIC DNA]</scope>
    <source>
        <strain evidence="2 3">Cbm 6</strain>
    </source>
</reference>
<gene>
    <name evidence="2" type="ORF">F0U60_42920</name>
</gene>
<dbReference type="Proteomes" id="UP001611383">
    <property type="component" value="Chromosome"/>
</dbReference>
<protein>
    <recommendedName>
        <fullName evidence="1">Tox-REase-2 domain-containing protein</fullName>
    </recommendedName>
</protein>
<dbReference type="EMBL" id="CP043494">
    <property type="protein sequence ID" value="WNG50132.1"/>
    <property type="molecule type" value="Genomic_DNA"/>
</dbReference>
<keyword evidence="3" id="KW-1185">Reference proteome</keyword>
<dbReference type="InterPro" id="IPR028906">
    <property type="entry name" value="Tox-REase-2_dom"/>
</dbReference>
<sequence length="336" mass="35593">MEKSEKLCRSFVRALGRLPGETMKEVQVMLSPESLALMGTMTTAWLGTQGIPVLGQAVDAALLTLGVVMAAAQTAAVKDSLWHYVEYATGARDEAGLDTAATHLARAVAVVGVSVVTFLLVKKLPGKVQKRPGPREPPSLPLPKPVLVAVGEPAGNSAGVIPGVVPETGRVPALAASGARTAGGVVPTKGMKPKKFDLKAFKEWLGKANWRPAREDSAAYKYQRKHAGPEEIHVSGGGEEVWADGARLEKARLLEVKHVGDAEKSPFIAGSRCGETARTMILDALMDEFARYAAVIKDPDTPVMGLEVIVNDGRAVPLFEALLTKFGIPGEVIVRP</sequence>
<proteinExistence type="predicted"/>